<reference evidence="3" key="1">
    <citation type="journal article" date="2019" name="Int. J. Syst. Evol. Microbiol.">
        <title>The Global Catalogue of Microorganisms (GCM) 10K type strain sequencing project: providing services to taxonomists for standard genome sequencing and annotation.</title>
        <authorList>
            <consortium name="The Broad Institute Genomics Platform"/>
            <consortium name="The Broad Institute Genome Sequencing Center for Infectious Disease"/>
            <person name="Wu L."/>
            <person name="Ma J."/>
        </authorList>
    </citation>
    <scope>NUCLEOTIDE SEQUENCE [LARGE SCALE GENOMIC DNA]</scope>
    <source>
        <strain evidence="3">KCTC 32239</strain>
    </source>
</reference>
<dbReference type="RefSeq" id="WP_189416436.1">
    <property type="nucleotide sequence ID" value="NZ_BMYZ01000001.1"/>
</dbReference>
<name>A0ABQ3AWU8_9GAMM</name>
<accession>A0ABQ3AWU8</accession>
<evidence type="ECO:0000256" key="1">
    <source>
        <dbReference type="SAM" id="SignalP"/>
    </source>
</evidence>
<dbReference type="InterPro" id="IPR007410">
    <property type="entry name" value="LpqE-like"/>
</dbReference>
<feature type="chain" id="PRO_5045750081" description="Copper chaperone PCu(A)C" evidence="1">
    <location>
        <begin position="24"/>
        <end position="143"/>
    </location>
</feature>
<dbReference type="EMBL" id="BMYZ01000001">
    <property type="protein sequence ID" value="GGY67754.1"/>
    <property type="molecule type" value="Genomic_DNA"/>
</dbReference>
<organism evidence="2 3">
    <name type="scientific">Cellvibrio zantedeschiae</name>
    <dbReference type="NCBI Taxonomy" id="1237077"/>
    <lineage>
        <taxon>Bacteria</taxon>
        <taxon>Pseudomonadati</taxon>
        <taxon>Pseudomonadota</taxon>
        <taxon>Gammaproteobacteria</taxon>
        <taxon>Cellvibrionales</taxon>
        <taxon>Cellvibrionaceae</taxon>
        <taxon>Cellvibrio</taxon>
    </lineage>
</organism>
<gene>
    <name evidence="2" type="ORF">GCM10011613_09940</name>
</gene>
<evidence type="ECO:0000313" key="2">
    <source>
        <dbReference type="EMBL" id="GGY67754.1"/>
    </source>
</evidence>
<keyword evidence="3" id="KW-1185">Reference proteome</keyword>
<evidence type="ECO:0008006" key="4">
    <source>
        <dbReference type="Google" id="ProtNLM"/>
    </source>
</evidence>
<sequence length="143" mass="15331">MNKLLKSLALVMMIFSGAQAASAADANTSDINVTNAFFYVPLGTSKTTMAFFTITNNSNKDISITGVSSSFAKQIRLMPEATLLIPAHQSVALKSSGRYVEINDLKAKLSTGDELHLLVSLSNGQKLQLVARAKSAYDQVHGH</sequence>
<dbReference type="InterPro" id="IPR036182">
    <property type="entry name" value="PCuAC_sf"/>
</dbReference>
<dbReference type="PANTHER" id="PTHR36302">
    <property type="entry name" value="BLR7088 PROTEIN"/>
    <property type="match status" value="1"/>
</dbReference>
<dbReference type="PANTHER" id="PTHR36302:SF1">
    <property type="entry name" value="COPPER CHAPERONE PCU(A)C"/>
    <property type="match status" value="1"/>
</dbReference>
<evidence type="ECO:0000313" key="3">
    <source>
        <dbReference type="Proteomes" id="UP000619761"/>
    </source>
</evidence>
<keyword evidence="1" id="KW-0732">Signal</keyword>
<dbReference type="InterPro" id="IPR058248">
    <property type="entry name" value="Lxx211020-like"/>
</dbReference>
<dbReference type="Proteomes" id="UP000619761">
    <property type="component" value="Unassembled WGS sequence"/>
</dbReference>
<dbReference type="SUPFAM" id="SSF110087">
    <property type="entry name" value="DR1885-like metal-binding protein"/>
    <property type="match status" value="1"/>
</dbReference>
<proteinExistence type="predicted"/>
<dbReference type="Pfam" id="PF04314">
    <property type="entry name" value="PCuAC"/>
    <property type="match status" value="1"/>
</dbReference>
<feature type="signal peptide" evidence="1">
    <location>
        <begin position="1"/>
        <end position="23"/>
    </location>
</feature>
<protein>
    <recommendedName>
        <fullName evidence="4">Copper chaperone PCu(A)C</fullName>
    </recommendedName>
</protein>
<dbReference type="Gene3D" id="2.60.40.1890">
    <property type="entry name" value="PCu(A)C copper chaperone"/>
    <property type="match status" value="1"/>
</dbReference>
<comment type="caution">
    <text evidence="2">The sequence shown here is derived from an EMBL/GenBank/DDBJ whole genome shotgun (WGS) entry which is preliminary data.</text>
</comment>